<keyword evidence="2" id="KW-0808">Transferase</keyword>
<feature type="compositionally biased region" description="Basic and acidic residues" evidence="1">
    <location>
        <begin position="56"/>
        <end position="104"/>
    </location>
</feature>
<feature type="compositionally biased region" description="Basic residues" evidence="1">
    <location>
        <begin position="154"/>
        <end position="163"/>
    </location>
</feature>
<feature type="non-terminal residue" evidence="2">
    <location>
        <position position="294"/>
    </location>
</feature>
<gene>
    <name evidence="2" type="ORF">AVDCRST_MAG04-2334</name>
</gene>
<feature type="region of interest" description="Disordered" evidence="1">
    <location>
        <begin position="1"/>
        <end position="294"/>
    </location>
</feature>
<feature type="compositionally biased region" description="Low complexity" evidence="1">
    <location>
        <begin position="225"/>
        <end position="235"/>
    </location>
</feature>
<dbReference type="EMBL" id="CADCTL010000165">
    <property type="protein sequence ID" value="CAA9255321.1"/>
    <property type="molecule type" value="Genomic_DNA"/>
</dbReference>
<keyword evidence="2" id="KW-0418">Kinase</keyword>
<evidence type="ECO:0000313" key="2">
    <source>
        <dbReference type="EMBL" id="CAA9255321.1"/>
    </source>
</evidence>
<feature type="compositionally biased region" description="Basic and acidic residues" evidence="1">
    <location>
        <begin position="1"/>
        <end position="13"/>
    </location>
</feature>
<feature type="compositionally biased region" description="Basic and acidic residues" evidence="1">
    <location>
        <begin position="242"/>
        <end position="271"/>
    </location>
</feature>
<sequence>ARTHARPDGDPRGRAALPQALRRPDHSREVRRPRHGRGGNGAALWPGHRAAGAGGREPRGGPRRRAADQRHAQAPRCEVHLRPGPARDGRRDARRGRDGPRRPGEQTGGGGDHPRRRHRGRHIRQGRRPDPRAQADAHGARPGQPHRTGAGPRLRGRAGLRGHARAEADDRRRHRARGGAGGRRRGRPDLQHQRRHGGGRHRRRARGRAAADDDRRAGRARQRRQAGPGNDAGRGASRRRSRLDLRRHDPEGGNLRERGARRGEGRGDPRRPRAARGAAGAVHQPGRGDADQGL</sequence>
<dbReference type="GO" id="GO:0003991">
    <property type="term" value="F:acetylglutamate kinase activity"/>
    <property type="evidence" value="ECO:0007669"/>
    <property type="project" value="UniProtKB-EC"/>
</dbReference>
<name>A0A6J4IL52_9PROT</name>
<reference evidence="2" key="1">
    <citation type="submission" date="2020-02" db="EMBL/GenBank/DDBJ databases">
        <authorList>
            <person name="Meier V. D."/>
        </authorList>
    </citation>
    <scope>NUCLEOTIDE SEQUENCE</scope>
    <source>
        <strain evidence="2">AVDCRST_MAG04</strain>
    </source>
</reference>
<feature type="compositionally biased region" description="Basic residues" evidence="1">
    <location>
        <begin position="172"/>
        <end position="186"/>
    </location>
</feature>
<accession>A0A6J4IL52</accession>
<feature type="compositionally biased region" description="Basic residues" evidence="1">
    <location>
        <begin position="114"/>
        <end position="126"/>
    </location>
</feature>
<feature type="compositionally biased region" description="Basic and acidic residues" evidence="1">
    <location>
        <begin position="127"/>
        <end position="139"/>
    </location>
</feature>
<dbReference type="AlphaFoldDB" id="A0A6J4IL52"/>
<organism evidence="2">
    <name type="scientific">uncultured Acetobacteraceae bacterium</name>
    <dbReference type="NCBI Taxonomy" id="169975"/>
    <lineage>
        <taxon>Bacteria</taxon>
        <taxon>Pseudomonadati</taxon>
        <taxon>Pseudomonadota</taxon>
        <taxon>Alphaproteobacteria</taxon>
        <taxon>Acetobacterales</taxon>
        <taxon>Acetobacteraceae</taxon>
        <taxon>environmental samples</taxon>
    </lineage>
</organism>
<proteinExistence type="predicted"/>
<feature type="non-terminal residue" evidence="2">
    <location>
        <position position="1"/>
    </location>
</feature>
<dbReference type="EC" id="2.7.2.8" evidence="2"/>
<feature type="compositionally biased region" description="Basic residues" evidence="1">
    <location>
        <begin position="193"/>
        <end position="207"/>
    </location>
</feature>
<evidence type="ECO:0000256" key="1">
    <source>
        <dbReference type="SAM" id="MobiDB-lite"/>
    </source>
</evidence>
<protein>
    <submittedName>
        <fullName evidence="2">Acetylglutamate kinase</fullName>
        <ecNumber evidence="2">2.7.2.8</ecNumber>
    </submittedName>
</protein>